<name>A0AAW2ZL22_9EUKA</name>
<dbReference type="Proteomes" id="UP001431209">
    <property type="component" value="Unassembled WGS sequence"/>
</dbReference>
<protein>
    <submittedName>
        <fullName evidence="1">Uncharacterized protein</fullName>
    </submittedName>
</protein>
<organism evidence="1 2">
    <name type="scientific">Acrasis kona</name>
    <dbReference type="NCBI Taxonomy" id="1008807"/>
    <lineage>
        <taxon>Eukaryota</taxon>
        <taxon>Discoba</taxon>
        <taxon>Heterolobosea</taxon>
        <taxon>Tetramitia</taxon>
        <taxon>Eutetramitia</taxon>
        <taxon>Acrasidae</taxon>
        <taxon>Acrasis</taxon>
    </lineage>
</organism>
<evidence type="ECO:0000313" key="2">
    <source>
        <dbReference type="Proteomes" id="UP001431209"/>
    </source>
</evidence>
<dbReference type="AlphaFoldDB" id="A0AAW2ZL22"/>
<sequence>MSSMIDAASLIDEYGDNDMDHDDFVLAGGPDKVENLNALKESLVDADFYNDFGDDFNDSDIQ</sequence>
<proteinExistence type="predicted"/>
<reference evidence="1 2" key="1">
    <citation type="submission" date="2024-03" db="EMBL/GenBank/DDBJ databases">
        <title>The Acrasis kona genome and developmental transcriptomes reveal deep origins of eukaryotic multicellular pathways.</title>
        <authorList>
            <person name="Sheikh S."/>
            <person name="Fu C.-J."/>
            <person name="Brown M.W."/>
            <person name="Baldauf S.L."/>
        </authorList>
    </citation>
    <scope>NUCLEOTIDE SEQUENCE [LARGE SCALE GENOMIC DNA]</scope>
    <source>
        <strain evidence="1 2">ATCC MYA-3509</strain>
    </source>
</reference>
<keyword evidence="2" id="KW-1185">Reference proteome</keyword>
<dbReference type="EMBL" id="JAOPGA020001561">
    <property type="protein sequence ID" value="KAL0489495.1"/>
    <property type="molecule type" value="Genomic_DNA"/>
</dbReference>
<gene>
    <name evidence="1" type="ORF">AKO1_010490</name>
</gene>
<accession>A0AAW2ZL22</accession>
<evidence type="ECO:0000313" key="1">
    <source>
        <dbReference type="EMBL" id="KAL0489495.1"/>
    </source>
</evidence>
<comment type="caution">
    <text evidence="1">The sequence shown here is derived from an EMBL/GenBank/DDBJ whole genome shotgun (WGS) entry which is preliminary data.</text>
</comment>